<feature type="transmembrane region" description="Helical" evidence="10">
    <location>
        <begin position="20"/>
        <end position="48"/>
    </location>
</feature>
<keyword evidence="4 10" id="KW-1133">Transmembrane helix</keyword>
<feature type="transmembrane region" description="Helical" evidence="10">
    <location>
        <begin position="267"/>
        <end position="288"/>
    </location>
</feature>
<dbReference type="PANTHER" id="PTHR43427:SF6">
    <property type="entry name" value="CHLORIDE CHANNEL PROTEIN CLC-E"/>
    <property type="match status" value="1"/>
</dbReference>
<keyword evidence="8" id="KW-0868">Chloride</keyword>
<evidence type="ECO:0000313" key="11">
    <source>
        <dbReference type="EMBL" id="MFC6704270.1"/>
    </source>
</evidence>
<keyword evidence="9" id="KW-0407">Ion channel</keyword>
<dbReference type="RefSeq" id="WP_382398345.1">
    <property type="nucleotide sequence ID" value="NZ_JBHSWH010000001.1"/>
</dbReference>
<feature type="transmembrane region" description="Helical" evidence="10">
    <location>
        <begin position="69"/>
        <end position="86"/>
    </location>
</feature>
<keyword evidence="6 10" id="KW-0472">Membrane</keyword>
<evidence type="ECO:0000256" key="8">
    <source>
        <dbReference type="ARBA" id="ARBA00023214"/>
    </source>
</evidence>
<comment type="caution">
    <text evidence="11">The sequence shown here is derived from an EMBL/GenBank/DDBJ whole genome shotgun (WGS) entry which is preliminary data.</text>
</comment>
<feature type="transmembrane region" description="Helical" evidence="10">
    <location>
        <begin position="300"/>
        <end position="320"/>
    </location>
</feature>
<evidence type="ECO:0000256" key="10">
    <source>
        <dbReference type="SAM" id="Phobius"/>
    </source>
</evidence>
<evidence type="ECO:0000256" key="4">
    <source>
        <dbReference type="ARBA" id="ARBA00022989"/>
    </source>
</evidence>
<dbReference type="PRINTS" id="PR00762">
    <property type="entry name" value="CLCHANNEL"/>
</dbReference>
<feature type="transmembrane region" description="Helical" evidence="10">
    <location>
        <begin position="395"/>
        <end position="415"/>
    </location>
</feature>
<protein>
    <submittedName>
        <fullName evidence="11">Chloride channel protein</fullName>
    </submittedName>
</protein>
<evidence type="ECO:0000256" key="1">
    <source>
        <dbReference type="ARBA" id="ARBA00004141"/>
    </source>
</evidence>
<reference evidence="12" key="1">
    <citation type="journal article" date="2019" name="Int. J. Syst. Evol. Microbiol.">
        <title>The Global Catalogue of Microorganisms (GCM) 10K type strain sequencing project: providing services to taxonomists for standard genome sequencing and annotation.</title>
        <authorList>
            <consortium name="The Broad Institute Genomics Platform"/>
            <consortium name="The Broad Institute Genome Sequencing Center for Infectious Disease"/>
            <person name="Wu L."/>
            <person name="Ma J."/>
        </authorList>
    </citation>
    <scope>NUCLEOTIDE SEQUENCE [LARGE SCALE GENOMIC DNA]</scope>
    <source>
        <strain evidence="12">CCUG 58127</strain>
    </source>
</reference>
<keyword evidence="7" id="KW-0869">Chloride channel</keyword>
<evidence type="ECO:0000256" key="6">
    <source>
        <dbReference type="ARBA" id="ARBA00023136"/>
    </source>
</evidence>
<comment type="subcellular location">
    <subcellularLocation>
        <location evidence="1">Membrane</location>
        <topology evidence="1">Multi-pass membrane protein</topology>
    </subcellularLocation>
</comment>
<gene>
    <name evidence="11" type="ORF">ACFQDH_03020</name>
</gene>
<evidence type="ECO:0000256" key="5">
    <source>
        <dbReference type="ARBA" id="ARBA00023065"/>
    </source>
</evidence>
<keyword evidence="5" id="KW-0406">Ion transport</keyword>
<feature type="transmembrane region" description="Helical" evidence="10">
    <location>
        <begin position="188"/>
        <end position="213"/>
    </location>
</feature>
<dbReference type="Gene3D" id="1.10.3080.10">
    <property type="entry name" value="Clc chloride channel"/>
    <property type="match status" value="1"/>
</dbReference>
<dbReference type="SUPFAM" id="SSF81340">
    <property type="entry name" value="Clc chloride channel"/>
    <property type="match status" value="1"/>
</dbReference>
<accession>A0ABW2ABR8</accession>
<keyword evidence="2" id="KW-0813">Transport</keyword>
<dbReference type="Pfam" id="PF00654">
    <property type="entry name" value="Voltage_CLC"/>
    <property type="match status" value="1"/>
</dbReference>
<evidence type="ECO:0000256" key="2">
    <source>
        <dbReference type="ARBA" id="ARBA00022448"/>
    </source>
</evidence>
<organism evidence="11 12">
    <name type="scientific">Flexivirga alba</name>
    <dbReference type="NCBI Taxonomy" id="702742"/>
    <lineage>
        <taxon>Bacteria</taxon>
        <taxon>Bacillati</taxon>
        <taxon>Actinomycetota</taxon>
        <taxon>Actinomycetes</taxon>
        <taxon>Micrococcales</taxon>
        <taxon>Dermacoccaceae</taxon>
        <taxon>Flexivirga</taxon>
    </lineage>
</organism>
<dbReference type="PANTHER" id="PTHR43427">
    <property type="entry name" value="CHLORIDE CHANNEL PROTEIN CLC-E"/>
    <property type="match status" value="1"/>
</dbReference>
<sequence length="431" mass="44408">MMQPNVTHDGDAALTPRFWFAIVITGVVSGLLGDLLMWLLQLTSYLAFGARGFEDFAAKVAAADAWSRLWPVLLGGVIAGLGWYLLRRFTPGRKSEVDDVLWTGEGRLSFRRSVGTSVLSEIVVGLGASLGREAAPKLMGAVSGNVLAGWLRLTPAQLRLLVACGAGAGFACVYNVPLGAALFTAEVLVGAVNLPVVLPALGCAGVATVTAWVGLPEHAVYVGLPGFDFAPRLLVWAVIVGPVVGLIAAGYVRLIGVISHYRVSGRWALVAPLLAFGVLGLLALRWPLLYGNGADMARLAFVGGGSLGLFVALAVLKPLVTVACLGSGASGGLFTPVLSTGAALGAVLGIVWGYVWPGSPVGAYALIGAAAMIGAAMQAPLAGVALMLELTQGGFELLVPMIVATVIATAITRWIDGYSIYSARLSAPAHV</sequence>
<feature type="transmembrane region" description="Helical" evidence="10">
    <location>
        <begin position="156"/>
        <end position="176"/>
    </location>
</feature>
<dbReference type="InterPro" id="IPR001807">
    <property type="entry name" value="ClC"/>
</dbReference>
<dbReference type="InterPro" id="IPR050368">
    <property type="entry name" value="ClC-type_chloride_channel"/>
</dbReference>
<name>A0ABW2ABR8_9MICO</name>
<feature type="transmembrane region" description="Helical" evidence="10">
    <location>
        <begin position="332"/>
        <end position="355"/>
    </location>
</feature>
<keyword evidence="3 10" id="KW-0812">Transmembrane</keyword>
<evidence type="ECO:0000256" key="7">
    <source>
        <dbReference type="ARBA" id="ARBA00023173"/>
    </source>
</evidence>
<evidence type="ECO:0000256" key="9">
    <source>
        <dbReference type="ARBA" id="ARBA00023303"/>
    </source>
</evidence>
<feature type="transmembrane region" description="Helical" evidence="10">
    <location>
        <begin position="361"/>
        <end position="388"/>
    </location>
</feature>
<keyword evidence="12" id="KW-1185">Reference proteome</keyword>
<feature type="transmembrane region" description="Helical" evidence="10">
    <location>
        <begin position="233"/>
        <end position="255"/>
    </location>
</feature>
<proteinExistence type="predicted"/>
<evidence type="ECO:0000256" key="3">
    <source>
        <dbReference type="ARBA" id="ARBA00022692"/>
    </source>
</evidence>
<dbReference type="EMBL" id="JBHSWH010000001">
    <property type="protein sequence ID" value="MFC6704270.1"/>
    <property type="molecule type" value="Genomic_DNA"/>
</dbReference>
<dbReference type="InterPro" id="IPR014743">
    <property type="entry name" value="Cl-channel_core"/>
</dbReference>
<dbReference type="Proteomes" id="UP001596298">
    <property type="component" value="Unassembled WGS sequence"/>
</dbReference>
<evidence type="ECO:0000313" key="12">
    <source>
        <dbReference type="Proteomes" id="UP001596298"/>
    </source>
</evidence>